<reference evidence="2 3" key="1">
    <citation type="submission" date="2011-09" db="EMBL/GenBank/DDBJ databases">
        <title>The draft genome of Fischerella sp. JSC-11.</title>
        <authorList>
            <consortium name="US DOE Joint Genome Institute (JGI-PGF)"/>
            <person name="Lucas S."/>
            <person name="Han J."/>
            <person name="Lapidus A."/>
            <person name="Cheng J.-F."/>
            <person name="Goodwin L."/>
            <person name="Pitluck S."/>
            <person name="Peters L."/>
            <person name="Land M.L."/>
            <person name="Hauser L."/>
            <person name="Sarkisova S."/>
            <person name="Bryant D.A."/>
            <person name="Brown I."/>
            <person name="Woyke T.J."/>
        </authorList>
    </citation>
    <scope>NUCLEOTIDE SEQUENCE [LARGE SCALE GENOMIC DNA]</scope>
    <source>
        <strain evidence="2 3">JSC-11</strain>
    </source>
</reference>
<dbReference type="SUPFAM" id="SSF53756">
    <property type="entry name" value="UDP-Glycosyltransferase/glycogen phosphorylase"/>
    <property type="match status" value="1"/>
</dbReference>
<organism evidence="2 3">
    <name type="scientific">Fischerella thermalis JSC-11</name>
    <dbReference type="NCBI Taxonomy" id="741277"/>
    <lineage>
        <taxon>Bacteria</taxon>
        <taxon>Bacillati</taxon>
        <taxon>Cyanobacteriota</taxon>
        <taxon>Cyanophyceae</taxon>
        <taxon>Nostocales</taxon>
        <taxon>Hapalosiphonaceae</taxon>
        <taxon>Fischerella</taxon>
    </lineage>
</organism>
<dbReference type="EMBL" id="AGIZ01000001">
    <property type="protein sequence ID" value="EHC19370.1"/>
    <property type="molecule type" value="Genomic_DNA"/>
</dbReference>
<dbReference type="PATRIC" id="fig|741277.3.peg.216"/>
<evidence type="ECO:0000313" key="3">
    <source>
        <dbReference type="Proteomes" id="UP000004344"/>
    </source>
</evidence>
<keyword evidence="2" id="KW-0808">Transferase</keyword>
<keyword evidence="3" id="KW-1185">Reference proteome</keyword>
<dbReference type="GO" id="GO:0016757">
    <property type="term" value="F:glycosyltransferase activity"/>
    <property type="evidence" value="ECO:0007669"/>
    <property type="project" value="TreeGrafter"/>
</dbReference>
<dbReference type="InterPro" id="IPR028098">
    <property type="entry name" value="Glyco_trans_4-like_N"/>
</dbReference>
<dbReference type="Pfam" id="PF13692">
    <property type="entry name" value="Glyco_trans_1_4"/>
    <property type="match status" value="1"/>
</dbReference>
<dbReference type="PANTHER" id="PTHR12526">
    <property type="entry name" value="GLYCOSYLTRANSFERASE"/>
    <property type="match status" value="1"/>
</dbReference>
<feature type="domain" description="Glycosyltransferase subfamily 4-like N-terminal" evidence="1">
    <location>
        <begin position="36"/>
        <end position="192"/>
    </location>
</feature>
<dbReference type="Proteomes" id="UP000004344">
    <property type="component" value="Unassembled WGS sequence"/>
</dbReference>
<gene>
    <name evidence="2" type="ORF">FJSC11DRAFT_0187</name>
</gene>
<evidence type="ECO:0000313" key="2">
    <source>
        <dbReference type="EMBL" id="EHC19370.1"/>
    </source>
</evidence>
<dbReference type="Gene3D" id="3.40.50.2000">
    <property type="entry name" value="Glycogen Phosphorylase B"/>
    <property type="match status" value="2"/>
</dbReference>
<accession>G6FMU0</accession>
<evidence type="ECO:0000259" key="1">
    <source>
        <dbReference type="Pfam" id="PF13439"/>
    </source>
</evidence>
<dbReference type="AlphaFoldDB" id="G6FMU0"/>
<name>G6FMU0_9CYAN</name>
<proteinExistence type="predicted"/>
<dbReference type="PANTHER" id="PTHR12526:SF631">
    <property type="entry name" value="BLL6306 PROTEIN"/>
    <property type="match status" value="1"/>
</dbReference>
<sequence>MARQSQAQRKQRKEILVKTMNKTKICITTLEYPPDIGGVGESVHRIAQMLVSSGYEVHVAVFRSKQRLVDDGSVRRASCKTTVQDGVFVHRIKSAVRDDTQEIHDFFSDVYLHLKYLHQQYGFDLFHAFFMNETGYVTTLLAKENDLPVINSVRGADLHKHIFNPKNHAQIAWVLENSNWVTFVSQDLQKRANAIAPSVKLKSSVFWNSIAPINFTKLRTPPLISELSGIIIGSSGRFRDKKGIEFLLDACSELSKKIDLTLLLIGNFVEKERKYWQQELKQCSLGSRLRITGITTRQEALAYLPHLDIFAIPSVTDGCPNALLEAMVAGCAIVGTRVDAIGEILEDGVDGLLVNPGSSAELKTALLSLATQPQLRKQLGAAAKTKAQQQLHPSIEHQNWLNVYQEVLQSWEYEKTIIQRLFGSENFSTHQQPTIDYQQKL</sequence>
<protein>
    <submittedName>
        <fullName evidence="2">Glycosyl transferase group 1</fullName>
    </submittedName>
</protein>
<dbReference type="Pfam" id="PF13439">
    <property type="entry name" value="Glyco_transf_4"/>
    <property type="match status" value="1"/>
</dbReference>
<comment type="caution">
    <text evidence="2">The sequence shown here is derived from an EMBL/GenBank/DDBJ whole genome shotgun (WGS) entry which is preliminary data.</text>
</comment>